<keyword evidence="4" id="KW-0449">Lipoprotein</keyword>
<feature type="chain" id="PRO_5039531214" evidence="2">
    <location>
        <begin position="20"/>
        <end position="260"/>
    </location>
</feature>
<gene>
    <name evidence="4" type="ORF">NCTC13765_00675</name>
</gene>
<keyword evidence="2" id="KW-0732">Signal</keyword>
<feature type="region of interest" description="Disordered" evidence="1">
    <location>
        <begin position="25"/>
        <end position="80"/>
    </location>
</feature>
<protein>
    <submittedName>
        <fullName evidence="4">Putative lipoprotein</fullName>
    </submittedName>
</protein>
<keyword evidence="5" id="KW-1185">Reference proteome</keyword>
<evidence type="ECO:0000256" key="1">
    <source>
        <dbReference type="SAM" id="MobiDB-lite"/>
    </source>
</evidence>
<organism evidence="4 5">
    <name type="scientific">Streptococcus massiliensis</name>
    <dbReference type="NCBI Taxonomy" id="313439"/>
    <lineage>
        <taxon>Bacteria</taxon>
        <taxon>Bacillati</taxon>
        <taxon>Bacillota</taxon>
        <taxon>Bacilli</taxon>
        <taxon>Lactobacillales</taxon>
        <taxon>Streptococcaceae</taxon>
        <taxon>Streptococcus</taxon>
    </lineage>
</organism>
<dbReference type="Pfam" id="PF13529">
    <property type="entry name" value="Peptidase_C39_2"/>
    <property type="match status" value="1"/>
</dbReference>
<proteinExistence type="predicted"/>
<accession>A0A380KXC9</accession>
<dbReference type="Gene3D" id="3.90.70.10">
    <property type="entry name" value="Cysteine proteinases"/>
    <property type="match status" value="1"/>
</dbReference>
<dbReference type="STRING" id="1123307.GCA_000380065_01558"/>
<evidence type="ECO:0000259" key="3">
    <source>
        <dbReference type="Pfam" id="PF13529"/>
    </source>
</evidence>
<dbReference type="OrthoDB" id="2213141at2"/>
<feature type="signal peptide" evidence="2">
    <location>
        <begin position="1"/>
        <end position="19"/>
    </location>
</feature>
<dbReference type="Proteomes" id="UP000254634">
    <property type="component" value="Unassembled WGS sequence"/>
</dbReference>
<evidence type="ECO:0000313" key="4">
    <source>
        <dbReference type="EMBL" id="SUN76211.1"/>
    </source>
</evidence>
<reference evidence="4" key="1">
    <citation type="submission" date="2018-06" db="EMBL/GenBank/DDBJ databases">
        <authorList>
            <consortium name="Pathogen Informatics"/>
            <person name="Doyle S."/>
        </authorList>
    </citation>
    <scope>NUCLEOTIDE SEQUENCE [LARGE SCALE GENOMIC DNA]</scope>
    <source>
        <strain evidence="4">NCTC13765</strain>
    </source>
</reference>
<dbReference type="EMBL" id="UHFR01000005">
    <property type="protein sequence ID" value="SUN76211.1"/>
    <property type="molecule type" value="Genomic_DNA"/>
</dbReference>
<evidence type="ECO:0000256" key="2">
    <source>
        <dbReference type="SAM" id="SignalP"/>
    </source>
</evidence>
<dbReference type="RefSeq" id="WP_018372273.1">
    <property type="nucleotide sequence ID" value="NZ_UHFR01000005.1"/>
</dbReference>
<dbReference type="PROSITE" id="PS51257">
    <property type="entry name" value="PROKAR_LIPOPROTEIN"/>
    <property type="match status" value="1"/>
</dbReference>
<sequence>MVKKISLLAGILIILFLFACGHKTSKPSQSSQTSSSSTTSQSSSSKTGNQSSSQSQASSSTESRPSSETASPAPSLVHRLEVPMQVQRRWNTCAPTAVSMILASRGLTVDQDTLATLMETDENFGTHNVNAIRVLNQQLFGYENPTGSQAGYRLATVTSSDPNSEDMRLFKYRLKRDIDDGYPLYYTVNNAVLYPGVTKGEHNVVGTGYQLSSDGQDITALYYIDPSPKVQDPVYAGLKKVSPEELLAAMVACEEPHYAW</sequence>
<dbReference type="InterPro" id="IPR039564">
    <property type="entry name" value="Peptidase_C39-like"/>
</dbReference>
<feature type="compositionally biased region" description="Low complexity" evidence="1">
    <location>
        <begin position="26"/>
        <end position="75"/>
    </location>
</feature>
<dbReference type="AlphaFoldDB" id="A0A380KXC9"/>
<feature type="domain" description="Peptidase C39-like" evidence="3">
    <location>
        <begin position="80"/>
        <end position="226"/>
    </location>
</feature>
<evidence type="ECO:0000313" key="5">
    <source>
        <dbReference type="Proteomes" id="UP000254634"/>
    </source>
</evidence>
<name>A0A380KXC9_9STRE</name>